<keyword evidence="9" id="KW-1185">Reference proteome</keyword>
<protein>
    <recommendedName>
        <fullName evidence="3">endo-1,3(4)-beta-glucanase</fullName>
        <ecNumber evidence="3">3.2.1.6</ecNumber>
    </recommendedName>
</protein>
<evidence type="ECO:0000256" key="5">
    <source>
        <dbReference type="ARBA" id="ARBA00023295"/>
    </source>
</evidence>
<dbReference type="Proteomes" id="UP001140502">
    <property type="component" value="Unassembled WGS sequence"/>
</dbReference>
<evidence type="ECO:0000256" key="3">
    <source>
        <dbReference type="ARBA" id="ARBA00012599"/>
    </source>
</evidence>
<dbReference type="FunFam" id="2.60.120.200:FF:000114">
    <property type="entry name" value="Probable endo-1,3(4)-beta-glucanase NFIA_089530"/>
    <property type="match status" value="1"/>
</dbReference>
<keyword evidence="6" id="KW-0472">Membrane</keyword>
<evidence type="ECO:0000256" key="1">
    <source>
        <dbReference type="ARBA" id="ARBA00000124"/>
    </source>
</evidence>
<keyword evidence="6" id="KW-1133">Transmembrane helix</keyword>
<sequence length="385" mass="42593">MTRLIPEVKPGEIPPAYGEIPPAYDEILLARPGQDVRRASPRMPWWNPRYWRKRVWAGVVVAVVVILAIIIGVAVTKAKKNKYPDYTALSYSLKDTIEGESFFDEFNYFTGYDPTGGFVHYVPKEQAQSLNLTYASSSSAILRVDTSVGPNDEPNASTGRFSVRVESKKTYDNGLFVFDVKHTPYGCGTWPALWLTDHSNWPDNGEIDVMEATNQAASGNQMTLHTTSGCSMDVRRKATGKALQKSCDHSKNSNAGCGVKSSADGYGTRFNQNGGGVMAMEWRDEGIRMWQFARDSIPSDIKDKKPNPSTWGTAVADFPNTDCNIGSHFKNNSIVANIDLCGELVYAVWDESGCSSNCTDLVANNPEAFQNAYWEFGSFEVYQTS</sequence>
<dbReference type="Pfam" id="PF26113">
    <property type="entry name" value="GH16_XgeA"/>
    <property type="match status" value="1"/>
</dbReference>
<evidence type="ECO:0000256" key="6">
    <source>
        <dbReference type="SAM" id="Phobius"/>
    </source>
</evidence>
<dbReference type="GO" id="GO:0009251">
    <property type="term" value="P:glucan catabolic process"/>
    <property type="evidence" value="ECO:0007669"/>
    <property type="project" value="TreeGrafter"/>
</dbReference>
<comment type="caution">
    <text evidence="8">The sequence shown here is derived from an EMBL/GenBank/DDBJ whole genome shotgun (WGS) entry which is preliminary data.</text>
</comment>
<dbReference type="GO" id="GO:0052861">
    <property type="term" value="F:endo-1,3(4)-beta-glucanase activity"/>
    <property type="evidence" value="ECO:0007669"/>
    <property type="project" value="UniProtKB-EC"/>
</dbReference>
<keyword evidence="5" id="KW-0326">Glycosidase</keyword>
<dbReference type="EC" id="3.2.1.6" evidence="3"/>
<evidence type="ECO:0000256" key="2">
    <source>
        <dbReference type="ARBA" id="ARBA00006865"/>
    </source>
</evidence>
<accession>A0A9W8WIT5</accession>
<dbReference type="EMBL" id="JAPEUR010000039">
    <property type="protein sequence ID" value="KAJ4326650.1"/>
    <property type="molecule type" value="Genomic_DNA"/>
</dbReference>
<dbReference type="Gene3D" id="2.60.120.200">
    <property type="match status" value="1"/>
</dbReference>
<evidence type="ECO:0000256" key="4">
    <source>
        <dbReference type="ARBA" id="ARBA00022801"/>
    </source>
</evidence>
<organism evidence="8 9">
    <name type="scientific">Fusarium piperis</name>
    <dbReference type="NCBI Taxonomy" id="1435070"/>
    <lineage>
        <taxon>Eukaryota</taxon>
        <taxon>Fungi</taxon>
        <taxon>Dikarya</taxon>
        <taxon>Ascomycota</taxon>
        <taxon>Pezizomycotina</taxon>
        <taxon>Sordariomycetes</taxon>
        <taxon>Hypocreomycetidae</taxon>
        <taxon>Hypocreales</taxon>
        <taxon>Nectriaceae</taxon>
        <taxon>Fusarium</taxon>
        <taxon>Fusarium solani species complex</taxon>
    </lineage>
</organism>
<comment type="catalytic activity">
    <reaction evidence="1">
        <text>Endohydrolysis of (1-&gt;3)- or (1-&gt;4)-linkages in beta-D-glucans when the glucose residue whose reducing group is involved in the linkage to be hydrolyzed is itself substituted at C-3.</text>
        <dbReference type="EC" id="3.2.1.6"/>
    </reaction>
</comment>
<gene>
    <name evidence="8" type="ORF">N0V84_002984</name>
</gene>
<reference evidence="8" key="1">
    <citation type="submission" date="2022-10" db="EMBL/GenBank/DDBJ databases">
        <title>Tapping the CABI collections for fungal endophytes: first genome assemblies for Collariella, Neodidymelliopsis, Ascochyta clinopodiicola, Didymella pomorum, Didymosphaeria variabile, Neocosmospora piperis and Neocucurbitaria cava.</title>
        <authorList>
            <person name="Hill R."/>
        </authorList>
    </citation>
    <scope>NUCLEOTIDE SEQUENCE</scope>
    <source>
        <strain evidence="8">IMI 366586</strain>
    </source>
</reference>
<dbReference type="SUPFAM" id="SSF49899">
    <property type="entry name" value="Concanavalin A-like lectins/glucanases"/>
    <property type="match status" value="1"/>
</dbReference>
<evidence type="ECO:0000313" key="9">
    <source>
        <dbReference type="Proteomes" id="UP001140502"/>
    </source>
</evidence>
<dbReference type="InterPro" id="IPR013320">
    <property type="entry name" value="ConA-like_dom_sf"/>
</dbReference>
<dbReference type="OrthoDB" id="192832at2759"/>
<proteinExistence type="inferred from homology"/>
<evidence type="ECO:0000259" key="7">
    <source>
        <dbReference type="PROSITE" id="PS51762"/>
    </source>
</evidence>
<dbReference type="CDD" id="cd02181">
    <property type="entry name" value="GH16_fungal_Lam16A_glucanase"/>
    <property type="match status" value="1"/>
</dbReference>
<evidence type="ECO:0000313" key="8">
    <source>
        <dbReference type="EMBL" id="KAJ4326650.1"/>
    </source>
</evidence>
<dbReference type="InterPro" id="IPR000757">
    <property type="entry name" value="Beta-glucanase-like"/>
</dbReference>
<dbReference type="PANTHER" id="PTHR10963">
    <property type="entry name" value="GLYCOSYL HYDROLASE-RELATED"/>
    <property type="match status" value="1"/>
</dbReference>
<name>A0A9W8WIT5_9HYPO</name>
<feature type="transmembrane region" description="Helical" evidence="6">
    <location>
        <begin position="55"/>
        <end position="75"/>
    </location>
</feature>
<dbReference type="AlphaFoldDB" id="A0A9W8WIT5"/>
<dbReference type="InterPro" id="IPR050546">
    <property type="entry name" value="Glycosyl_Hydrlase_16"/>
</dbReference>
<dbReference type="PROSITE" id="PS51762">
    <property type="entry name" value="GH16_2"/>
    <property type="match status" value="1"/>
</dbReference>
<keyword evidence="4" id="KW-0378">Hydrolase</keyword>
<dbReference type="PANTHER" id="PTHR10963:SF42">
    <property type="entry name" value="PUTATIVE (AFU_ORTHOLOGUE AFUA_5G02280)-RELATED"/>
    <property type="match status" value="1"/>
</dbReference>
<feature type="domain" description="GH16" evidence="7">
    <location>
        <begin position="84"/>
        <end position="353"/>
    </location>
</feature>
<comment type="similarity">
    <text evidence="2">Belongs to the glycosyl hydrolase 16 family.</text>
</comment>
<keyword evidence="6" id="KW-0812">Transmembrane</keyword>